<accession>A0A6I1GKT4</accession>
<reference evidence="1 2" key="1">
    <citation type="submission" date="2019-09" db="EMBL/GenBank/DDBJ databases">
        <title>Characterization of the phylogenetic diversity of two novel species belonging to the genus Bifidobacterium: Bifidobacterium cebidarum sp. nov. and Bifidobacterium leontopitheci sp. nov.</title>
        <authorList>
            <person name="Lugli G.A."/>
            <person name="Duranti S."/>
            <person name="Milani C."/>
            <person name="Turroni F."/>
            <person name="Ventura M."/>
        </authorList>
    </citation>
    <scope>NUCLEOTIDE SEQUENCE [LARGE SCALE GENOMIC DNA]</scope>
    <source>
        <strain evidence="1 2">LMG 31471</strain>
    </source>
</reference>
<evidence type="ECO:0000313" key="2">
    <source>
        <dbReference type="Proteomes" id="UP000441772"/>
    </source>
</evidence>
<dbReference type="AlphaFoldDB" id="A0A6I1GKT4"/>
<name>A0A6I1GKT4_9BIFI</name>
<gene>
    <name evidence="1" type="ORF">F7D09_1404</name>
</gene>
<sequence>MIECMSTSIDIYPTTNYIPLVEETRQRTQELYQQLLDSHGIDSTVEVKALHPFRDGEEIRYIDPTVRWDLHLGVTFAYWVNGTWAASSWPCMFERERVTHFEVEDYEQLGPEYGYPASMLGELIPVEDEFDIQLSPEEIKLVNSQDHCWSDERNMGGHAVSSIGYGFVAAALAEETAGRISSVDCALPEGHSGETAEQFLTWWGDSQLSFYGTRRFQ</sequence>
<organism evidence="1 2">
    <name type="scientific">Bifidobacterium leontopitheci</name>
    <dbReference type="NCBI Taxonomy" id="2650774"/>
    <lineage>
        <taxon>Bacteria</taxon>
        <taxon>Bacillati</taxon>
        <taxon>Actinomycetota</taxon>
        <taxon>Actinomycetes</taxon>
        <taxon>Bifidobacteriales</taxon>
        <taxon>Bifidobacteriaceae</taxon>
        <taxon>Bifidobacterium</taxon>
    </lineage>
</organism>
<dbReference type="Proteomes" id="UP000441772">
    <property type="component" value="Unassembled WGS sequence"/>
</dbReference>
<keyword evidence="2" id="KW-1185">Reference proteome</keyword>
<comment type="caution">
    <text evidence="1">The sequence shown here is derived from an EMBL/GenBank/DDBJ whole genome shotgun (WGS) entry which is preliminary data.</text>
</comment>
<evidence type="ECO:0000313" key="1">
    <source>
        <dbReference type="EMBL" id="KAB7790059.1"/>
    </source>
</evidence>
<proteinExistence type="predicted"/>
<protein>
    <submittedName>
        <fullName evidence="1">Uncharacterized protein</fullName>
    </submittedName>
</protein>
<dbReference type="EMBL" id="WBVT01000022">
    <property type="protein sequence ID" value="KAB7790059.1"/>
    <property type="molecule type" value="Genomic_DNA"/>
</dbReference>